<gene>
    <name evidence="2" type="ORF">CONPUDRAFT_62115</name>
</gene>
<dbReference type="AlphaFoldDB" id="A0A5M3MFQ3"/>
<dbReference type="EMBL" id="JH711583">
    <property type="protein sequence ID" value="EIW77604.1"/>
    <property type="molecule type" value="Genomic_DNA"/>
</dbReference>
<feature type="domain" description="Heterokaryon incompatibility" evidence="1">
    <location>
        <begin position="2"/>
        <end position="82"/>
    </location>
</feature>
<dbReference type="Proteomes" id="UP000053558">
    <property type="component" value="Unassembled WGS sequence"/>
</dbReference>
<keyword evidence="3" id="KW-1185">Reference proteome</keyword>
<organism evidence="2 3">
    <name type="scientific">Coniophora puteana (strain RWD-64-598)</name>
    <name type="common">Brown rot fungus</name>
    <dbReference type="NCBI Taxonomy" id="741705"/>
    <lineage>
        <taxon>Eukaryota</taxon>
        <taxon>Fungi</taxon>
        <taxon>Dikarya</taxon>
        <taxon>Basidiomycota</taxon>
        <taxon>Agaricomycotina</taxon>
        <taxon>Agaricomycetes</taxon>
        <taxon>Agaricomycetidae</taxon>
        <taxon>Boletales</taxon>
        <taxon>Coniophorineae</taxon>
        <taxon>Coniophoraceae</taxon>
        <taxon>Coniophora</taxon>
    </lineage>
</organism>
<dbReference type="KEGG" id="cput:CONPUDRAFT_62115"/>
<feature type="non-terminal residue" evidence="2">
    <location>
        <position position="210"/>
    </location>
</feature>
<dbReference type="GeneID" id="19208210"/>
<dbReference type="PANTHER" id="PTHR10622:SF12">
    <property type="entry name" value="HET DOMAIN-CONTAINING PROTEIN"/>
    <property type="match status" value="1"/>
</dbReference>
<dbReference type="PANTHER" id="PTHR10622">
    <property type="entry name" value="HET DOMAIN-CONTAINING PROTEIN"/>
    <property type="match status" value="1"/>
</dbReference>
<evidence type="ECO:0000313" key="2">
    <source>
        <dbReference type="EMBL" id="EIW77604.1"/>
    </source>
</evidence>
<reference evidence="3" key="1">
    <citation type="journal article" date="2012" name="Science">
        <title>The Paleozoic origin of enzymatic lignin decomposition reconstructed from 31 fungal genomes.</title>
        <authorList>
            <person name="Floudas D."/>
            <person name="Binder M."/>
            <person name="Riley R."/>
            <person name="Barry K."/>
            <person name="Blanchette R.A."/>
            <person name="Henrissat B."/>
            <person name="Martinez A.T."/>
            <person name="Otillar R."/>
            <person name="Spatafora J.W."/>
            <person name="Yadav J.S."/>
            <person name="Aerts A."/>
            <person name="Benoit I."/>
            <person name="Boyd A."/>
            <person name="Carlson A."/>
            <person name="Copeland A."/>
            <person name="Coutinho P.M."/>
            <person name="de Vries R.P."/>
            <person name="Ferreira P."/>
            <person name="Findley K."/>
            <person name="Foster B."/>
            <person name="Gaskell J."/>
            <person name="Glotzer D."/>
            <person name="Gorecki P."/>
            <person name="Heitman J."/>
            <person name="Hesse C."/>
            <person name="Hori C."/>
            <person name="Igarashi K."/>
            <person name="Jurgens J.A."/>
            <person name="Kallen N."/>
            <person name="Kersten P."/>
            <person name="Kohler A."/>
            <person name="Kuees U."/>
            <person name="Kumar T.K.A."/>
            <person name="Kuo A."/>
            <person name="LaButti K."/>
            <person name="Larrondo L.F."/>
            <person name="Lindquist E."/>
            <person name="Ling A."/>
            <person name="Lombard V."/>
            <person name="Lucas S."/>
            <person name="Lundell T."/>
            <person name="Martin R."/>
            <person name="McLaughlin D.J."/>
            <person name="Morgenstern I."/>
            <person name="Morin E."/>
            <person name="Murat C."/>
            <person name="Nagy L.G."/>
            <person name="Nolan M."/>
            <person name="Ohm R.A."/>
            <person name="Patyshakuliyeva A."/>
            <person name="Rokas A."/>
            <person name="Ruiz-Duenas F.J."/>
            <person name="Sabat G."/>
            <person name="Salamov A."/>
            <person name="Samejima M."/>
            <person name="Schmutz J."/>
            <person name="Slot J.C."/>
            <person name="St John F."/>
            <person name="Stenlid J."/>
            <person name="Sun H."/>
            <person name="Sun S."/>
            <person name="Syed K."/>
            <person name="Tsang A."/>
            <person name="Wiebenga A."/>
            <person name="Young D."/>
            <person name="Pisabarro A."/>
            <person name="Eastwood D.C."/>
            <person name="Martin F."/>
            <person name="Cullen D."/>
            <person name="Grigoriev I.V."/>
            <person name="Hibbett D.S."/>
        </authorList>
    </citation>
    <scope>NUCLEOTIDE SEQUENCE [LARGE SCALE GENOMIC DNA]</scope>
    <source>
        <strain evidence="3">RWD-64-598 SS2</strain>
    </source>
</reference>
<dbReference type="OrthoDB" id="674604at2759"/>
<evidence type="ECO:0000259" key="1">
    <source>
        <dbReference type="Pfam" id="PF06985"/>
    </source>
</evidence>
<dbReference type="InterPro" id="IPR010730">
    <property type="entry name" value="HET"/>
</dbReference>
<name>A0A5M3MFQ3_CONPW</name>
<accession>A0A5M3MFQ3</accession>
<evidence type="ECO:0000313" key="3">
    <source>
        <dbReference type="Proteomes" id="UP000053558"/>
    </source>
</evidence>
<comment type="caution">
    <text evidence="2">The sequence shown here is derived from an EMBL/GenBank/DDBJ whole genome shotgun (WGS) entry which is preliminary data.</text>
</comment>
<sequence length="210" mass="24171">MFSHRWGEGEPTYTLEKLKGNSPGYQKLKMFLNEASERGFALAWSDTCCIDKTSSAELDEAIRSMFRWYRNSALCIVHLAQTVEMDDISKDEWFRRAWTLQELLAPWCIKFLNKEWIPLTDDENDKFIVRSVTRIPEILFSDDISNHKTPVADKLVWAAGRVSTRREDMAYSLMGLLGVSIQSAYGEGGDRAFRRLLEAIINELHDPSVL</sequence>
<dbReference type="Pfam" id="PF06985">
    <property type="entry name" value="HET"/>
    <property type="match status" value="1"/>
</dbReference>
<protein>
    <recommendedName>
        <fullName evidence="1">Heterokaryon incompatibility domain-containing protein</fullName>
    </recommendedName>
</protein>
<proteinExistence type="predicted"/>
<dbReference type="RefSeq" id="XP_007771814.1">
    <property type="nucleotide sequence ID" value="XM_007773624.1"/>
</dbReference>